<evidence type="ECO:0000313" key="7">
    <source>
        <dbReference type="Proteomes" id="UP000188613"/>
    </source>
</evidence>
<dbReference type="PANTHER" id="PTHR32114">
    <property type="entry name" value="ABC TRANSPORTER ABCH.3"/>
    <property type="match status" value="1"/>
</dbReference>
<dbReference type="InterPro" id="IPR038729">
    <property type="entry name" value="Rad50/SbcC_AAA"/>
</dbReference>
<keyword evidence="7" id="KW-1185">Reference proteome</keyword>
<dbReference type="GO" id="GO:0006302">
    <property type="term" value="P:double-strand break repair"/>
    <property type="evidence" value="ECO:0007669"/>
    <property type="project" value="InterPro"/>
</dbReference>
<evidence type="ECO:0000259" key="5">
    <source>
        <dbReference type="Pfam" id="PF13476"/>
    </source>
</evidence>
<feature type="coiled-coil region" evidence="4">
    <location>
        <begin position="407"/>
        <end position="506"/>
    </location>
</feature>
<dbReference type="AlphaFoldDB" id="A0A1V2A7J2"/>
<dbReference type="Gene3D" id="3.40.50.300">
    <property type="entry name" value="P-loop containing nucleotide triphosphate hydrolases"/>
    <property type="match status" value="2"/>
</dbReference>
<dbReference type="OrthoDB" id="9795626at2"/>
<dbReference type="Pfam" id="PF13476">
    <property type="entry name" value="AAA_23"/>
    <property type="match status" value="1"/>
</dbReference>
<name>A0A1V2A7J2_9BACI</name>
<accession>A0A1V2A7J2</accession>
<sequence length="1035" mass="118107">MKPVKLTMTAFGPYAGRQEIDFSLLENRKMFVISGKTGSGKTTIFDAISFAMYGKPSGDNRSAGDMRSQFADPKQATKVELLFELKGKQYVIRRTPQQEKMKARGDGTTMANATAELHELTEEGKLVLLAANVRDTDEKMNELIGLEANQFRQILMIPQGEFQKLLMASSQDKEKILQKLFQTLFYKQVEDRLKEKADVLKQEAGKAIDQQIILLKSIPPYSDQMRLLLEKDDVTKEAILDQLEADLLQMNDEYSTMKETMMNLNKERDDQVAARERSIALNDQFDRLEQALEIKNQLDKQQESMQQLKKNIELGEKAEKLISYEESVRKAKKTAERALERKNEAVENEKSARQRFLQVDAAFKREQNRQPERDETMQRFQYLEAMKDAVLSFNEAIQNESNCREKLEKAKADGTEMEENLQKLNRALVQLEKDLEPLHSAGERYIEAEHLVEKIMQRLEQYNEIVSIEKSLILLMENETKAERTYKEVDQQWAKSKNQLNTLRQELYQEQASILAENLTTGKPCAVCGSIHHPNPAVQKSSTASLKLVEQTEREAASLEKKTRDAERELAAIRFKIESAKTDIEKLKSKIPDGQSGSDIEEALAQAKKQHETAANDRSKKQLLTDSLQHKKQEKELLLKQVEQNRQKQADENHKQIEAKSILAQMKKTIPEPMRDVQVFLQSFEELKNQVEQNQRLFNETQSAFHEWSTVLQSAVAVVNEREQAAIESNRSLNEATASLTERLKALGFIDIHAYEEAKSYVHELSRMKESAERYDQEQQMIRMRIDELNKVTAELERVDINELDSAIDSLNLKLGEWTNKAAALASQVNESKRLREAVQRLSEQILRVEEEYRLTGHLYDVAHGKNELKVTFERYVLASFLEDILSSANTRLAGMTNGRFRLLRQVERSKGNAQSGLELLAFDQYTGQSRHVKTLSGGESFKAALALALGLAEVVQNYAGGVSLETMFVDEGFGTLDPESLDQAIETLMDIQSDGRLVGIISHVPELKERIDARLEVKQFDTGSKAMFVFSGKE</sequence>
<dbReference type="Pfam" id="PF13558">
    <property type="entry name" value="SbcC_Walker_B"/>
    <property type="match status" value="1"/>
</dbReference>
<evidence type="ECO:0000256" key="2">
    <source>
        <dbReference type="ARBA" id="ARBA00011322"/>
    </source>
</evidence>
<evidence type="ECO:0000256" key="3">
    <source>
        <dbReference type="ARBA" id="ARBA00013368"/>
    </source>
</evidence>
<comment type="subunit">
    <text evidence="2">Heterodimer of SbcC and SbcD.</text>
</comment>
<feature type="coiled-coil region" evidence="4">
    <location>
        <begin position="240"/>
        <end position="355"/>
    </location>
</feature>
<proteinExistence type="inferred from homology"/>
<evidence type="ECO:0000313" key="6">
    <source>
        <dbReference type="EMBL" id="OMP66900.1"/>
    </source>
</evidence>
<dbReference type="GO" id="GO:0016887">
    <property type="term" value="F:ATP hydrolysis activity"/>
    <property type="evidence" value="ECO:0007669"/>
    <property type="project" value="InterPro"/>
</dbReference>
<dbReference type="EMBL" id="MSFI01000014">
    <property type="protein sequence ID" value="OMP66900.1"/>
    <property type="molecule type" value="Genomic_DNA"/>
</dbReference>
<gene>
    <name evidence="6" type="ORF">BTO28_09815</name>
</gene>
<dbReference type="Proteomes" id="UP000188613">
    <property type="component" value="Unassembled WGS sequence"/>
</dbReference>
<dbReference type="PANTHER" id="PTHR32114:SF2">
    <property type="entry name" value="ABC TRANSPORTER ABCH.3"/>
    <property type="match status" value="1"/>
</dbReference>
<feature type="coiled-coil region" evidence="4">
    <location>
        <begin position="625"/>
        <end position="660"/>
    </location>
</feature>
<dbReference type="InterPro" id="IPR027417">
    <property type="entry name" value="P-loop_NTPase"/>
</dbReference>
<feature type="coiled-coil region" evidence="4">
    <location>
        <begin position="758"/>
        <end position="852"/>
    </location>
</feature>
<dbReference type="STRING" id="1714355.BTO28_09815"/>
<keyword evidence="4" id="KW-0175">Coiled coil</keyword>
<feature type="coiled-coil region" evidence="4">
    <location>
        <begin position="549"/>
        <end position="590"/>
    </location>
</feature>
<dbReference type="RefSeq" id="WP_076765776.1">
    <property type="nucleotide sequence ID" value="NZ_MSFI01000014.1"/>
</dbReference>
<comment type="similarity">
    <text evidence="1">Belongs to the SMC family. SbcC subfamily.</text>
</comment>
<organism evidence="6 7">
    <name type="scientific">Domibacillus epiphyticus</name>
    <dbReference type="NCBI Taxonomy" id="1714355"/>
    <lineage>
        <taxon>Bacteria</taxon>
        <taxon>Bacillati</taxon>
        <taxon>Bacillota</taxon>
        <taxon>Bacilli</taxon>
        <taxon>Bacillales</taxon>
        <taxon>Bacillaceae</taxon>
        <taxon>Domibacillus</taxon>
    </lineage>
</organism>
<reference evidence="6 7" key="1">
    <citation type="submission" date="2016-12" db="EMBL/GenBank/DDBJ databases">
        <title>Domibacillus sp. SAB 38T whole genome sequencing.</title>
        <authorList>
            <person name="Verma A."/>
            <person name="Ojha A.K."/>
            <person name="Krishnamurthi S."/>
        </authorList>
    </citation>
    <scope>NUCLEOTIDE SEQUENCE [LARGE SCALE GENOMIC DNA]</scope>
    <source>
        <strain evidence="6 7">SAB 38</strain>
    </source>
</reference>
<protein>
    <recommendedName>
        <fullName evidence="3">Nuclease SbcCD subunit C</fullName>
    </recommendedName>
</protein>
<comment type="caution">
    <text evidence="6">The sequence shown here is derived from an EMBL/GenBank/DDBJ whole genome shotgun (WGS) entry which is preliminary data.</text>
</comment>
<evidence type="ECO:0000256" key="4">
    <source>
        <dbReference type="SAM" id="Coils"/>
    </source>
</evidence>
<evidence type="ECO:0000256" key="1">
    <source>
        <dbReference type="ARBA" id="ARBA00006930"/>
    </source>
</evidence>
<feature type="domain" description="Rad50/SbcC-type AAA" evidence="5">
    <location>
        <begin position="5"/>
        <end position="203"/>
    </location>
</feature>
<dbReference type="SUPFAM" id="SSF52540">
    <property type="entry name" value="P-loop containing nucleoside triphosphate hydrolases"/>
    <property type="match status" value="1"/>
</dbReference>